<feature type="transmembrane region" description="Helical" evidence="1">
    <location>
        <begin position="47"/>
        <end position="70"/>
    </location>
</feature>
<organism evidence="2 3">
    <name type="scientific">Maritimibacter fusiformis</name>
    <dbReference type="NCBI Taxonomy" id="2603819"/>
    <lineage>
        <taxon>Bacteria</taxon>
        <taxon>Pseudomonadati</taxon>
        <taxon>Pseudomonadota</taxon>
        <taxon>Alphaproteobacteria</taxon>
        <taxon>Rhodobacterales</taxon>
        <taxon>Roseobacteraceae</taxon>
        <taxon>Maritimibacter</taxon>
    </lineage>
</organism>
<dbReference type="EMBL" id="VSIY01000009">
    <property type="protein sequence ID" value="TYB81081.1"/>
    <property type="molecule type" value="Genomic_DNA"/>
</dbReference>
<keyword evidence="1" id="KW-0812">Transmembrane</keyword>
<feature type="transmembrane region" description="Helical" evidence="1">
    <location>
        <begin position="103"/>
        <end position="121"/>
    </location>
</feature>
<dbReference type="RefSeq" id="WP_148378144.1">
    <property type="nucleotide sequence ID" value="NZ_VSIY01000009.1"/>
</dbReference>
<dbReference type="Proteomes" id="UP000322080">
    <property type="component" value="Unassembled WGS sequence"/>
</dbReference>
<name>A0A5D0RJH2_9RHOB</name>
<evidence type="ECO:0000313" key="2">
    <source>
        <dbReference type="EMBL" id="TYB81081.1"/>
    </source>
</evidence>
<gene>
    <name evidence="2" type="ORF">FVF75_11615</name>
</gene>
<proteinExistence type="predicted"/>
<feature type="transmembrane region" description="Helical" evidence="1">
    <location>
        <begin position="6"/>
        <end position="26"/>
    </location>
</feature>
<keyword evidence="3" id="KW-1185">Reference proteome</keyword>
<feature type="transmembrane region" description="Helical" evidence="1">
    <location>
        <begin position="76"/>
        <end position="94"/>
    </location>
</feature>
<dbReference type="AlphaFoldDB" id="A0A5D0RJH2"/>
<protein>
    <recommendedName>
        <fullName evidence="4">Integral membrane protein</fullName>
    </recommendedName>
</protein>
<evidence type="ECO:0000256" key="1">
    <source>
        <dbReference type="SAM" id="Phobius"/>
    </source>
</evidence>
<sequence>MLTAAYIYCGLIFGVIGFQFALIFGAPWGRFTQGGTHNGALPRRGRVMAAVSVIILAAMALAILSAAGLWPEWPRWTGWVAVALNGVVMGLNWATPSAVERNLWGPITSLMFLLALTVMLYR</sequence>
<keyword evidence="1" id="KW-1133">Transmembrane helix</keyword>
<evidence type="ECO:0008006" key="4">
    <source>
        <dbReference type="Google" id="ProtNLM"/>
    </source>
</evidence>
<keyword evidence="1" id="KW-0472">Membrane</keyword>
<reference evidence="2 3" key="1">
    <citation type="submission" date="2019-08" db="EMBL/GenBank/DDBJ databases">
        <title>Identification of a novel species of the genus Boseongicola.</title>
        <authorList>
            <person name="Zhang X.-Q."/>
        </authorList>
    </citation>
    <scope>NUCLEOTIDE SEQUENCE [LARGE SCALE GENOMIC DNA]</scope>
    <source>
        <strain evidence="2 3">HY14</strain>
    </source>
</reference>
<comment type="caution">
    <text evidence="2">The sequence shown here is derived from an EMBL/GenBank/DDBJ whole genome shotgun (WGS) entry which is preliminary data.</text>
</comment>
<accession>A0A5D0RJH2</accession>
<evidence type="ECO:0000313" key="3">
    <source>
        <dbReference type="Proteomes" id="UP000322080"/>
    </source>
</evidence>